<evidence type="ECO:0000313" key="3">
    <source>
        <dbReference type="EMBL" id="KAJ8916017.1"/>
    </source>
</evidence>
<dbReference type="SMART" id="SM00868">
    <property type="entry name" value="zf-AD"/>
    <property type="match status" value="1"/>
</dbReference>
<name>A0AAV8VPI9_9CUCU</name>
<dbReference type="InterPro" id="IPR012934">
    <property type="entry name" value="Znf_AD"/>
</dbReference>
<feature type="binding site" evidence="1">
    <location>
        <position position="51"/>
    </location>
    <ligand>
        <name>Zn(2+)</name>
        <dbReference type="ChEBI" id="CHEBI:29105"/>
    </ligand>
</feature>
<gene>
    <name evidence="3" type="ORF">NQ315_010885</name>
</gene>
<reference evidence="3 4" key="1">
    <citation type="journal article" date="2023" name="Insect Mol. Biol.">
        <title>Genome sequencing provides insights into the evolution of gene families encoding plant cell wall-degrading enzymes in longhorned beetles.</title>
        <authorList>
            <person name="Shin N.R."/>
            <person name="Okamura Y."/>
            <person name="Kirsch R."/>
            <person name="Pauchet Y."/>
        </authorList>
    </citation>
    <scope>NUCLEOTIDE SEQUENCE [LARGE SCALE GENOMIC DNA]</scope>
    <source>
        <strain evidence="3">EAD_L_NR</strain>
    </source>
</reference>
<keyword evidence="1" id="KW-0479">Metal-binding</keyword>
<evidence type="ECO:0000313" key="4">
    <source>
        <dbReference type="Proteomes" id="UP001159042"/>
    </source>
</evidence>
<dbReference type="Proteomes" id="UP001159042">
    <property type="component" value="Unassembled WGS sequence"/>
</dbReference>
<sequence length="431" mass="49057">METKLCRICANFGQNFVHIFKTEGLRDKIETCLPIVVSPYCLLPDTICGECTETIDSFYGFMKKCLQSIIVLEAQYDIHESCLKSKRKKDKGCFVDFAHERSNMGVQTEDCMDVLIGRDADLKEYSSNFPLITKFLDTADMSKLKPVPSLVDYDIDSDSNVDDNDLDTGNVVLGDKLETLTKITNFVDSFLSQKSLFMSRRYNLDNADNDLISEITHRKSLKRKCDTIENSRTKIFKMDSWNRRKNKQPKKFEVQMSGFGDNFYSLDAFAPIYQNDKSLVNGFEKTDSPNSDTDNQPNALTRLTDQDDNLDYAEGGFKQDFHIKEEMEIAAPKEIDSSHNLYNNIITNYTPPLNEGDYNKFNARSNSNTVDSVLNEANLFKPKPDELDSAIKSISYECAQPEDVKVEDDYCEMHNNGINENEIESAVGSIL</sequence>
<comment type="caution">
    <text evidence="3">The sequence shown here is derived from an EMBL/GenBank/DDBJ whole genome shotgun (WGS) entry which is preliminary data.</text>
</comment>
<evidence type="ECO:0000256" key="1">
    <source>
        <dbReference type="PROSITE-ProRule" id="PRU01263"/>
    </source>
</evidence>
<feature type="domain" description="ZAD" evidence="2">
    <location>
        <begin position="4"/>
        <end position="75"/>
    </location>
</feature>
<dbReference type="PROSITE" id="PS51915">
    <property type="entry name" value="ZAD"/>
    <property type="match status" value="1"/>
</dbReference>
<keyword evidence="4" id="KW-1185">Reference proteome</keyword>
<feature type="binding site" evidence="1">
    <location>
        <position position="9"/>
    </location>
    <ligand>
        <name>Zn(2+)</name>
        <dbReference type="ChEBI" id="CHEBI:29105"/>
    </ligand>
</feature>
<evidence type="ECO:0000259" key="2">
    <source>
        <dbReference type="PROSITE" id="PS51915"/>
    </source>
</evidence>
<dbReference type="GO" id="GO:0008270">
    <property type="term" value="F:zinc ion binding"/>
    <property type="evidence" value="ECO:0007669"/>
    <property type="project" value="UniProtKB-UniRule"/>
</dbReference>
<keyword evidence="1" id="KW-0862">Zinc</keyword>
<accession>A0AAV8VPI9</accession>
<dbReference type="AlphaFoldDB" id="A0AAV8VPI9"/>
<organism evidence="3 4">
    <name type="scientific">Exocentrus adspersus</name>
    <dbReference type="NCBI Taxonomy" id="1586481"/>
    <lineage>
        <taxon>Eukaryota</taxon>
        <taxon>Metazoa</taxon>
        <taxon>Ecdysozoa</taxon>
        <taxon>Arthropoda</taxon>
        <taxon>Hexapoda</taxon>
        <taxon>Insecta</taxon>
        <taxon>Pterygota</taxon>
        <taxon>Neoptera</taxon>
        <taxon>Endopterygota</taxon>
        <taxon>Coleoptera</taxon>
        <taxon>Polyphaga</taxon>
        <taxon>Cucujiformia</taxon>
        <taxon>Chrysomeloidea</taxon>
        <taxon>Cerambycidae</taxon>
        <taxon>Lamiinae</taxon>
        <taxon>Acanthocinini</taxon>
        <taxon>Exocentrus</taxon>
    </lineage>
</organism>
<protein>
    <recommendedName>
        <fullName evidence="2">ZAD domain-containing protein</fullName>
    </recommendedName>
</protein>
<proteinExistence type="predicted"/>
<feature type="binding site" evidence="1">
    <location>
        <position position="48"/>
    </location>
    <ligand>
        <name>Zn(2+)</name>
        <dbReference type="ChEBI" id="CHEBI:29105"/>
    </ligand>
</feature>
<dbReference type="Gene3D" id="3.40.1800.20">
    <property type="match status" value="1"/>
</dbReference>
<dbReference type="EMBL" id="JANEYG010000046">
    <property type="protein sequence ID" value="KAJ8916017.1"/>
    <property type="molecule type" value="Genomic_DNA"/>
</dbReference>
<dbReference type="SUPFAM" id="SSF57716">
    <property type="entry name" value="Glucocorticoid receptor-like (DNA-binding domain)"/>
    <property type="match status" value="1"/>
</dbReference>
<dbReference type="GO" id="GO:0005634">
    <property type="term" value="C:nucleus"/>
    <property type="evidence" value="ECO:0007669"/>
    <property type="project" value="InterPro"/>
</dbReference>
<feature type="binding site" evidence="1">
    <location>
        <position position="6"/>
    </location>
    <ligand>
        <name>Zn(2+)</name>
        <dbReference type="ChEBI" id="CHEBI:29105"/>
    </ligand>
</feature>
<dbReference type="Pfam" id="PF07776">
    <property type="entry name" value="zf-AD"/>
    <property type="match status" value="1"/>
</dbReference>
<keyword evidence="1" id="KW-0863">Zinc-finger</keyword>